<evidence type="ECO:0000313" key="2">
    <source>
        <dbReference type="EMBL" id="OFW32109.1"/>
    </source>
</evidence>
<reference evidence="2 3" key="1">
    <citation type="journal article" date="2016" name="Nat. Commun.">
        <title>Thousands of microbial genomes shed light on interconnected biogeochemical processes in an aquifer system.</title>
        <authorList>
            <person name="Anantharaman K."/>
            <person name="Brown C.T."/>
            <person name="Hug L.A."/>
            <person name="Sharon I."/>
            <person name="Castelle C.J."/>
            <person name="Probst A.J."/>
            <person name="Thomas B.C."/>
            <person name="Singh A."/>
            <person name="Wilkins M.J."/>
            <person name="Karaoz U."/>
            <person name="Brodie E.L."/>
            <person name="Williams K.H."/>
            <person name="Hubbard S.S."/>
            <person name="Banfield J.F."/>
        </authorList>
    </citation>
    <scope>NUCLEOTIDE SEQUENCE [LARGE SCALE GENOMIC DNA]</scope>
</reference>
<name>A0A1F2UGD9_9ACTN</name>
<dbReference type="Pfam" id="PF13466">
    <property type="entry name" value="STAS_2"/>
    <property type="match status" value="1"/>
</dbReference>
<dbReference type="AlphaFoldDB" id="A0A1F2UGD9"/>
<dbReference type="SUPFAM" id="SSF52091">
    <property type="entry name" value="SpoIIaa-like"/>
    <property type="match status" value="1"/>
</dbReference>
<dbReference type="InterPro" id="IPR058548">
    <property type="entry name" value="MlaB-like_STAS"/>
</dbReference>
<dbReference type="PANTHER" id="PTHR35849:SF2">
    <property type="entry name" value="BLR2341 PROTEIN"/>
    <property type="match status" value="1"/>
</dbReference>
<evidence type="ECO:0000313" key="3">
    <source>
        <dbReference type="Proteomes" id="UP000178086"/>
    </source>
</evidence>
<dbReference type="Gene3D" id="3.30.750.24">
    <property type="entry name" value="STAS domain"/>
    <property type="match status" value="1"/>
</dbReference>
<dbReference type="InterPro" id="IPR036513">
    <property type="entry name" value="STAS_dom_sf"/>
</dbReference>
<dbReference type="CDD" id="cd07043">
    <property type="entry name" value="STAS_anti-anti-sigma_factors"/>
    <property type="match status" value="1"/>
</dbReference>
<organism evidence="2 3">
    <name type="scientific">Candidatus Aquicultor primus</name>
    <dbReference type="NCBI Taxonomy" id="1797195"/>
    <lineage>
        <taxon>Bacteria</taxon>
        <taxon>Bacillati</taxon>
        <taxon>Actinomycetota</taxon>
        <taxon>Candidatus Aquicultoria</taxon>
        <taxon>Candidatus Aquicultorales</taxon>
        <taxon>Candidatus Aquicultoraceae</taxon>
        <taxon>Candidatus Aquicultor</taxon>
    </lineage>
</organism>
<sequence>MFKLHKDKKKGVIVITGILTIANVEALYAELKELFNEDASVTIDCSGVTEIDTAALQLFIALKRSFLEMSRPIVYITSSAIDEALALSGLTKLFLLAA</sequence>
<comment type="caution">
    <text evidence="2">The sequence shown here is derived from an EMBL/GenBank/DDBJ whole genome shotgun (WGS) entry which is preliminary data.</text>
</comment>
<feature type="domain" description="STAS" evidence="1">
    <location>
        <begin position="12"/>
        <end position="98"/>
    </location>
</feature>
<dbReference type="InterPro" id="IPR002645">
    <property type="entry name" value="STAS_dom"/>
</dbReference>
<dbReference type="EMBL" id="MELI01000104">
    <property type="protein sequence ID" value="OFW32109.1"/>
    <property type="molecule type" value="Genomic_DNA"/>
</dbReference>
<dbReference type="PROSITE" id="PS50801">
    <property type="entry name" value="STAS"/>
    <property type="match status" value="1"/>
</dbReference>
<evidence type="ECO:0000259" key="1">
    <source>
        <dbReference type="PROSITE" id="PS50801"/>
    </source>
</evidence>
<protein>
    <recommendedName>
        <fullName evidence="1">STAS domain-containing protein</fullName>
    </recommendedName>
</protein>
<proteinExistence type="predicted"/>
<accession>A0A1F2UGD9</accession>
<dbReference type="InterPro" id="IPR052746">
    <property type="entry name" value="MlaB_ABC_Transporter"/>
</dbReference>
<dbReference type="PANTHER" id="PTHR35849">
    <property type="entry name" value="BLR2341 PROTEIN"/>
    <property type="match status" value="1"/>
</dbReference>
<gene>
    <name evidence="2" type="ORF">A2074_04420</name>
</gene>
<dbReference type="Proteomes" id="UP000178086">
    <property type="component" value="Unassembled WGS sequence"/>
</dbReference>